<dbReference type="EMBL" id="CM000782">
    <property type="protein sequence ID" value="AQK78957.1"/>
    <property type="molecule type" value="Genomic_DNA"/>
</dbReference>
<dbReference type="AlphaFoldDB" id="A0A1D6LGB3"/>
<evidence type="ECO:0000313" key="1">
    <source>
        <dbReference type="EMBL" id="AQK78957.1"/>
    </source>
</evidence>
<dbReference type="IntAct" id="A0A1D6LGB3">
    <property type="interactions" value="1"/>
</dbReference>
<organism evidence="1">
    <name type="scientific">Zea mays</name>
    <name type="common">Maize</name>
    <dbReference type="NCBI Taxonomy" id="4577"/>
    <lineage>
        <taxon>Eukaryota</taxon>
        <taxon>Viridiplantae</taxon>
        <taxon>Streptophyta</taxon>
        <taxon>Embryophyta</taxon>
        <taxon>Tracheophyta</taxon>
        <taxon>Spermatophyta</taxon>
        <taxon>Magnoliopsida</taxon>
        <taxon>Liliopsida</taxon>
        <taxon>Poales</taxon>
        <taxon>Poaceae</taxon>
        <taxon>PACMAD clade</taxon>
        <taxon>Panicoideae</taxon>
        <taxon>Andropogonodae</taxon>
        <taxon>Andropogoneae</taxon>
        <taxon>Tripsacinae</taxon>
        <taxon>Zea</taxon>
    </lineage>
</organism>
<reference evidence="1" key="1">
    <citation type="submission" date="2015-12" db="EMBL/GenBank/DDBJ databases">
        <title>Update maize B73 reference genome by single molecule sequencing technologies.</title>
        <authorList>
            <consortium name="Maize Genome Sequencing Project"/>
            <person name="Ware D."/>
        </authorList>
    </citation>
    <scope>NUCLEOTIDE SEQUENCE</scope>
    <source>
        <tissue evidence="1">Seedling</tissue>
    </source>
</reference>
<dbReference type="InParanoid" id="A0A1D6LGB3"/>
<sequence>MPPPAAQAATRSRPLLPRRSTWGCPAGREFRAPSGGSDDLASRTGLPLAGSGRCVAGAPWWLLAGPVQALGGQAGVAGVRVHPPPLCCALLRPTTVRPRVCSFLCSSPPVDPVCLCLDLTPTKRTRIAIAEMQRGPLRRSLPAGSGQDARSVGAPPKPTIGGALSWMWWQS</sequence>
<proteinExistence type="predicted"/>
<dbReference type="PaxDb" id="4577-GRMZM5G813474_P01"/>
<accession>A0A1D6LGB3</accession>
<protein>
    <submittedName>
        <fullName evidence="1">Uncharacterized protein</fullName>
    </submittedName>
</protein>
<gene>
    <name evidence="1" type="ORF">ZEAMMB73_Zm00001d035412</name>
</gene>
<name>A0A1D6LGB3_MAIZE</name>